<sequence>MLWIVIVIALSSIWLMIKGGGLYFRDNDSAEYAPIKRKGFYYIAVGASLMLGLAFWNEFVYKRSQSALDREEKRIAAICTDVVKAFNKTKEPIEASMTEMKSVQFPFLPKASSKAIGQCQFVIQATVEATYRSGGTHKKTYEAQVEFDRTHETWHLRDIKWLDD</sequence>
<feature type="transmembrane region" description="Helical" evidence="1">
    <location>
        <begin position="39"/>
        <end position="56"/>
    </location>
</feature>
<gene>
    <name evidence="2" type="ORF">GCM10023337_18690</name>
</gene>
<dbReference type="Proteomes" id="UP001500227">
    <property type="component" value="Unassembled WGS sequence"/>
</dbReference>
<organism evidence="2 3">
    <name type="scientific">Paenalcaligenes hermetiae</name>
    <dbReference type="NCBI Taxonomy" id="1157987"/>
    <lineage>
        <taxon>Bacteria</taxon>
        <taxon>Pseudomonadati</taxon>
        <taxon>Pseudomonadota</taxon>
        <taxon>Betaproteobacteria</taxon>
        <taxon>Burkholderiales</taxon>
        <taxon>Alcaligenaceae</taxon>
        <taxon>Paenalcaligenes</taxon>
    </lineage>
</organism>
<keyword evidence="1" id="KW-0472">Membrane</keyword>
<reference evidence="3" key="1">
    <citation type="journal article" date="2019" name="Int. J. Syst. Evol. Microbiol.">
        <title>The Global Catalogue of Microorganisms (GCM) 10K type strain sequencing project: providing services to taxonomists for standard genome sequencing and annotation.</title>
        <authorList>
            <consortium name="The Broad Institute Genomics Platform"/>
            <consortium name="The Broad Institute Genome Sequencing Center for Infectious Disease"/>
            <person name="Wu L."/>
            <person name="Ma J."/>
        </authorList>
    </citation>
    <scope>NUCLEOTIDE SEQUENCE [LARGE SCALE GENOMIC DNA]</scope>
    <source>
        <strain evidence="3">JCM 18423</strain>
    </source>
</reference>
<dbReference type="RefSeq" id="WP_345371342.1">
    <property type="nucleotide sequence ID" value="NZ_BAABKD010000011.1"/>
</dbReference>
<keyword evidence="1" id="KW-0812">Transmembrane</keyword>
<evidence type="ECO:0000313" key="3">
    <source>
        <dbReference type="Proteomes" id="UP001500227"/>
    </source>
</evidence>
<keyword evidence="1" id="KW-1133">Transmembrane helix</keyword>
<proteinExistence type="predicted"/>
<accession>A0ABP9MBR1</accession>
<protein>
    <recommendedName>
        <fullName evidence="4">Tim44-like domain-containing protein</fullName>
    </recommendedName>
</protein>
<keyword evidence="3" id="KW-1185">Reference proteome</keyword>
<dbReference type="EMBL" id="BAABKD010000011">
    <property type="protein sequence ID" value="GAA5092024.1"/>
    <property type="molecule type" value="Genomic_DNA"/>
</dbReference>
<evidence type="ECO:0008006" key="4">
    <source>
        <dbReference type="Google" id="ProtNLM"/>
    </source>
</evidence>
<name>A0ABP9MBR1_9BURK</name>
<evidence type="ECO:0000256" key="1">
    <source>
        <dbReference type="SAM" id="Phobius"/>
    </source>
</evidence>
<comment type="caution">
    <text evidence="2">The sequence shown here is derived from an EMBL/GenBank/DDBJ whole genome shotgun (WGS) entry which is preliminary data.</text>
</comment>
<evidence type="ECO:0000313" key="2">
    <source>
        <dbReference type="EMBL" id="GAA5092024.1"/>
    </source>
</evidence>